<name>A0ABX8E7M5_9SPHN</name>
<organism evidence="3 4">
    <name type="scientific">Novosphingobium decolorationis</name>
    <dbReference type="NCBI Taxonomy" id="2698673"/>
    <lineage>
        <taxon>Bacteria</taxon>
        <taxon>Pseudomonadati</taxon>
        <taxon>Pseudomonadota</taxon>
        <taxon>Alphaproteobacteria</taxon>
        <taxon>Sphingomonadales</taxon>
        <taxon>Sphingomonadaceae</taxon>
        <taxon>Novosphingobium</taxon>
    </lineage>
</organism>
<keyword evidence="4" id="KW-1185">Reference proteome</keyword>
<sequence>MSLDEGNDGHGYVMSPHVAAMLESKKAGEATVRAFIADIFTQRIQSHHAEAMKGKRFAEHLERFIERAPQVIEVIVYTDEVEGFSIQQVQRITDDLVELEDSAFMARYGLEELFAALSEAEAAGELDPETPYQALAKHIDPVNPAAGALTIDRLILSAIRARDSHYNRQRAASFAGSFMVASGLASLGVSALLHAIGSATPLPLPTPPVAVALAILAIGLGLTWLSFRWRDKEPDPPLPATISAWLTENNHQNGLRYWHAVYWPTAKRLACERRVFGFSFPKKSPLSTAEQKSAMGRRKTRPSCYTPGGVA</sequence>
<evidence type="ECO:0000256" key="1">
    <source>
        <dbReference type="SAM" id="MobiDB-lite"/>
    </source>
</evidence>
<dbReference type="EMBL" id="CP054856">
    <property type="protein sequence ID" value="QVM84066.1"/>
    <property type="molecule type" value="Genomic_DNA"/>
</dbReference>
<keyword evidence="2" id="KW-0472">Membrane</keyword>
<accession>A0ABX8E7M5</accession>
<keyword evidence="2" id="KW-0812">Transmembrane</keyword>
<feature type="region of interest" description="Disordered" evidence="1">
    <location>
        <begin position="289"/>
        <end position="311"/>
    </location>
</feature>
<feature type="transmembrane region" description="Helical" evidence="2">
    <location>
        <begin position="209"/>
        <end position="227"/>
    </location>
</feature>
<keyword evidence="2" id="KW-1133">Transmembrane helix</keyword>
<evidence type="ECO:0000256" key="2">
    <source>
        <dbReference type="SAM" id="Phobius"/>
    </source>
</evidence>
<evidence type="ECO:0000313" key="4">
    <source>
        <dbReference type="Proteomes" id="UP000677126"/>
    </source>
</evidence>
<proteinExistence type="predicted"/>
<protein>
    <submittedName>
        <fullName evidence="3">Uncharacterized protein</fullName>
    </submittedName>
</protein>
<evidence type="ECO:0000313" key="3">
    <source>
        <dbReference type="EMBL" id="QVM84066.1"/>
    </source>
</evidence>
<gene>
    <name evidence="3" type="ORF">HT578_10535</name>
</gene>
<dbReference type="RefSeq" id="WP_213503885.1">
    <property type="nucleotide sequence ID" value="NZ_CP054856.1"/>
</dbReference>
<dbReference type="Proteomes" id="UP000677126">
    <property type="component" value="Chromosome"/>
</dbReference>
<reference evidence="3 4" key="1">
    <citation type="journal article" date="2021" name="Int. J. Syst. Evol. Microbiol.">
        <title>Novosphingobium decolorationis sp. nov., an aniline blue-decolourizing bacterium isolated from East Pacific sediment.</title>
        <authorList>
            <person name="Chen X."/>
            <person name="Dong B."/>
            <person name="Chen T."/>
            <person name="Ren N."/>
            <person name="Wang J."/>
            <person name="Xu Y."/>
            <person name="Yang J."/>
            <person name="Zhu S."/>
            <person name="Chen J."/>
        </authorList>
    </citation>
    <scope>NUCLEOTIDE SEQUENCE [LARGE SCALE GENOMIC DNA]</scope>
    <source>
        <strain evidence="3 4">502str22</strain>
    </source>
</reference>
<feature type="transmembrane region" description="Helical" evidence="2">
    <location>
        <begin position="172"/>
        <end position="197"/>
    </location>
</feature>